<feature type="binding site" evidence="6">
    <location>
        <position position="52"/>
    </location>
    <ligand>
        <name>S-adenosyl-L-methionine</name>
        <dbReference type="ChEBI" id="CHEBI:59789"/>
    </ligand>
</feature>
<evidence type="ECO:0000256" key="4">
    <source>
        <dbReference type="ARBA" id="ARBA00022679"/>
    </source>
</evidence>
<dbReference type="SUPFAM" id="SSF53335">
    <property type="entry name" value="S-adenosyl-L-methionine-dependent methyltransferases"/>
    <property type="match status" value="1"/>
</dbReference>
<dbReference type="PIRSF" id="PIRSF004486">
    <property type="entry name" value="MraW"/>
    <property type="match status" value="1"/>
</dbReference>
<dbReference type="GO" id="GO:0005737">
    <property type="term" value="C:cytoplasm"/>
    <property type="evidence" value="ECO:0007669"/>
    <property type="project" value="UniProtKB-SubCell"/>
</dbReference>
<feature type="binding site" evidence="6">
    <location>
        <position position="76"/>
    </location>
    <ligand>
        <name>S-adenosyl-L-methionine</name>
        <dbReference type="ChEBI" id="CHEBI:59789"/>
    </ligand>
</feature>
<dbReference type="Gene3D" id="1.10.150.170">
    <property type="entry name" value="Putative methyltransferase TM0872, insert domain"/>
    <property type="match status" value="1"/>
</dbReference>
<dbReference type="EC" id="2.1.1.199" evidence="6"/>
<dbReference type="SUPFAM" id="SSF81799">
    <property type="entry name" value="Putative methyltransferase TM0872, insert domain"/>
    <property type="match status" value="1"/>
</dbReference>
<dbReference type="PANTHER" id="PTHR11265:SF0">
    <property type="entry name" value="12S RRNA N4-METHYLCYTIDINE METHYLTRANSFERASE"/>
    <property type="match status" value="1"/>
</dbReference>
<comment type="function">
    <text evidence="6">Specifically methylates the N4 position of cytidine in position 1402 (C1402) of 16S rRNA.</text>
</comment>
<keyword evidence="4 6" id="KW-0808">Transferase</keyword>
<evidence type="ECO:0000256" key="5">
    <source>
        <dbReference type="ARBA" id="ARBA00022691"/>
    </source>
</evidence>
<dbReference type="InterPro" id="IPR002903">
    <property type="entry name" value="RsmH"/>
</dbReference>
<feature type="binding site" evidence="6">
    <location>
        <position position="97"/>
    </location>
    <ligand>
        <name>S-adenosyl-L-methionine</name>
        <dbReference type="ChEBI" id="CHEBI:59789"/>
    </ligand>
</feature>
<dbReference type="Gene3D" id="3.40.50.150">
    <property type="entry name" value="Vaccinia Virus protein VP39"/>
    <property type="match status" value="1"/>
</dbReference>
<dbReference type="HAMAP" id="MF_01007">
    <property type="entry name" value="16SrRNA_methyltr_H"/>
    <property type="match status" value="1"/>
</dbReference>
<keyword evidence="2 6" id="KW-0698">rRNA processing</keyword>
<dbReference type="InterPro" id="IPR029063">
    <property type="entry name" value="SAM-dependent_MTases_sf"/>
</dbReference>
<dbReference type="InterPro" id="IPR023397">
    <property type="entry name" value="SAM-dep_MeTrfase_MraW_recog"/>
</dbReference>
<evidence type="ECO:0000313" key="8">
    <source>
        <dbReference type="Proteomes" id="UP000176253"/>
    </source>
</evidence>
<feature type="binding site" evidence="6">
    <location>
        <position position="104"/>
    </location>
    <ligand>
        <name>S-adenosyl-L-methionine</name>
        <dbReference type="ChEBI" id="CHEBI:59789"/>
    </ligand>
</feature>
<keyword evidence="5 6" id="KW-0949">S-adenosyl-L-methionine</keyword>
<comment type="caution">
    <text evidence="7">The sequence shown here is derived from an EMBL/GenBank/DDBJ whole genome shotgun (WGS) entry which is preliminary data.</text>
</comment>
<dbReference type="Pfam" id="PF01795">
    <property type="entry name" value="Methyltransf_5"/>
    <property type="match status" value="1"/>
</dbReference>
<dbReference type="AlphaFoldDB" id="A0A1F6A001"/>
<evidence type="ECO:0000256" key="6">
    <source>
        <dbReference type="HAMAP-Rule" id="MF_01007"/>
    </source>
</evidence>
<keyword evidence="3 6" id="KW-0489">Methyltransferase</keyword>
<dbReference type="GO" id="GO:0071424">
    <property type="term" value="F:rRNA (cytosine-N4-)-methyltransferase activity"/>
    <property type="evidence" value="ECO:0007669"/>
    <property type="project" value="UniProtKB-UniRule"/>
</dbReference>
<feature type="binding site" evidence="6">
    <location>
        <begin position="35"/>
        <end position="37"/>
    </location>
    <ligand>
        <name>S-adenosyl-L-methionine</name>
        <dbReference type="ChEBI" id="CHEBI:59789"/>
    </ligand>
</feature>
<comment type="catalytic activity">
    <reaction evidence="6">
        <text>cytidine(1402) in 16S rRNA + S-adenosyl-L-methionine = N(4)-methylcytidine(1402) in 16S rRNA + S-adenosyl-L-homocysteine + H(+)</text>
        <dbReference type="Rhea" id="RHEA:42928"/>
        <dbReference type="Rhea" id="RHEA-COMP:10286"/>
        <dbReference type="Rhea" id="RHEA-COMP:10287"/>
        <dbReference type="ChEBI" id="CHEBI:15378"/>
        <dbReference type="ChEBI" id="CHEBI:57856"/>
        <dbReference type="ChEBI" id="CHEBI:59789"/>
        <dbReference type="ChEBI" id="CHEBI:74506"/>
        <dbReference type="ChEBI" id="CHEBI:82748"/>
        <dbReference type="EC" id="2.1.1.199"/>
    </reaction>
</comment>
<dbReference type="Proteomes" id="UP000176253">
    <property type="component" value="Unassembled WGS sequence"/>
</dbReference>
<dbReference type="PANTHER" id="PTHR11265">
    <property type="entry name" value="S-ADENOSYL-METHYLTRANSFERASE MRAW"/>
    <property type="match status" value="1"/>
</dbReference>
<keyword evidence="6" id="KW-0963">Cytoplasm</keyword>
<reference evidence="7 8" key="1">
    <citation type="journal article" date="2016" name="Nat. Commun.">
        <title>Thousands of microbial genomes shed light on interconnected biogeochemical processes in an aquifer system.</title>
        <authorList>
            <person name="Anantharaman K."/>
            <person name="Brown C.T."/>
            <person name="Hug L.A."/>
            <person name="Sharon I."/>
            <person name="Castelle C.J."/>
            <person name="Probst A.J."/>
            <person name="Thomas B.C."/>
            <person name="Singh A."/>
            <person name="Wilkins M.J."/>
            <person name="Karaoz U."/>
            <person name="Brodie E.L."/>
            <person name="Williams K.H."/>
            <person name="Hubbard S.S."/>
            <person name="Banfield J.F."/>
        </authorList>
    </citation>
    <scope>NUCLEOTIDE SEQUENCE [LARGE SCALE GENOMIC DNA]</scope>
</reference>
<comment type="subcellular location">
    <subcellularLocation>
        <location evidence="6">Cytoplasm</location>
    </subcellularLocation>
</comment>
<dbReference type="STRING" id="1798383.A3D78_00935"/>
<protein>
    <recommendedName>
        <fullName evidence="6">Ribosomal RNA small subunit methyltransferase H</fullName>
        <ecNumber evidence="6">2.1.1.199</ecNumber>
    </recommendedName>
    <alternativeName>
        <fullName evidence="6">16S rRNA m(4)C1402 methyltransferase</fullName>
    </alternativeName>
    <alternativeName>
        <fullName evidence="6">rRNA (cytosine-N(4)-)-methyltransferase RsmH</fullName>
    </alternativeName>
</protein>
<evidence type="ECO:0000256" key="1">
    <source>
        <dbReference type="ARBA" id="ARBA00010396"/>
    </source>
</evidence>
<comment type="similarity">
    <text evidence="1 6">Belongs to the methyltransferase superfamily. RsmH family.</text>
</comment>
<gene>
    <name evidence="6" type="primary">rsmH</name>
    <name evidence="7" type="ORF">A3D78_00935</name>
</gene>
<dbReference type="EMBL" id="MFJM01000023">
    <property type="protein sequence ID" value="OGG18046.1"/>
    <property type="molecule type" value="Genomic_DNA"/>
</dbReference>
<organism evidence="7 8">
    <name type="scientific">Candidatus Gottesmanbacteria bacterium RIFCSPHIGHO2_02_FULL_39_14</name>
    <dbReference type="NCBI Taxonomy" id="1798383"/>
    <lineage>
        <taxon>Bacteria</taxon>
        <taxon>Candidatus Gottesmaniibacteriota</taxon>
    </lineage>
</organism>
<evidence type="ECO:0000256" key="2">
    <source>
        <dbReference type="ARBA" id="ARBA00022552"/>
    </source>
</evidence>
<evidence type="ECO:0000313" key="7">
    <source>
        <dbReference type="EMBL" id="OGG18046.1"/>
    </source>
</evidence>
<dbReference type="NCBIfam" id="TIGR00006">
    <property type="entry name" value="16S rRNA (cytosine(1402)-N(4))-methyltransferase RsmH"/>
    <property type="match status" value="1"/>
</dbReference>
<dbReference type="GO" id="GO:0070475">
    <property type="term" value="P:rRNA base methylation"/>
    <property type="evidence" value="ECO:0007669"/>
    <property type="project" value="UniProtKB-UniRule"/>
</dbReference>
<name>A0A1F6A001_9BACT</name>
<evidence type="ECO:0000256" key="3">
    <source>
        <dbReference type="ARBA" id="ARBA00022603"/>
    </source>
</evidence>
<proteinExistence type="inferred from homology"/>
<accession>A0A1F6A001</accession>
<sequence length="293" mass="33348">MILDNYHRPVLLPQVIELLKIKKGGSYIDATVGFGGYALEIIKRKGYVLGIDKDEFPLRILKERKIANLDLYHGNYADLTVIAAKKGISCVDGIIFDFGLSSYQIEQSNRGFSFQKNEPLDMRFDQRSALKAVDIVNKYQAEELYEIFTKYSEELYSRSIAEAIVRTRTLKGDIKTSEKLRETILAGIKNVKGVNKNSVLARIFQAIRIKVNSDLINIEKGLPQAASLLRECGRLTVISYHSLEDRLVKKFMKQTARNKELLIITRSPVIPDYQEIRENSSSRSAKLRVAEKL</sequence>